<dbReference type="InterPro" id="IPR003660">
    <property type="entry name" value="HAMP_dom"/>
</dbReference>
<dbReference type="EMBL" id="BSOP01000039">
    <property type="protein sequence ID" value="GLR53512.1"/>
    <property type="molecule type" value="Genomic_DNA"/>
</dbReference>
<dbReference type="SMART" id="SM00283">
    <property type="entry name" value="MA"/>
    <property type="match status" value="1"/>
</dbReference>
<comment type="caution">
    <text evidence="8">The sequence shown here is derived from an EMBL/GenBank/DDBJ whole genome shotgun (WGS) entry which is preliminary data.</text>
</comment>
<feature type="domain" description="HAMP" evidence="7">
    <location>
        <begin position="250"/>
        <end position="294"/>
    </location>
</feature>
<evidence type="ECO:0000259" key="7">
    <source>
        <dbReference type="PROSITE" id="PS50885"/>
    </source>
</evidence>
<feature type="coiled-coil region" evidence="4">
    <location>
        <begin position="296"/>
        <end position="323"/>
    </location>
</feature>
<dbReference type="Pfam" id="PF00015">
    <property type="entry name" value="MCPsignal"/>
    <property type="match status" value="1"/>
</dbReference>
<gene>
    <name evidence="8" type="ORF">GCM10007923_47270</name>
</gene>
<keyword evidence="5" id="KW-0812">Transmembrane</keyword>
<dbReference type="SUPFAM" id="SSF158472">
    <property type="entry name" value="HAMP domain-like"/>
    <property type="match status" value="1"/>
</dbReference>
<keyword evidence="5" id="KW-1133">Transmembrane helix</keyword>
<dbReference type="Proteomes" id="UP001156702">
    <property type="component" value="Unassembled WGS sequence"/>
</dbReference>
<dbReference type="SMART" id="SM00304">
    <property type="entry name" value="HAMP"/>
    <property type="match status" value="2"/>
</dbReference>
<dbReference type="PANTHER" id="PTHR43531">
    <property type="entry name" value="PROTEIN ICFG"/>
    <property type="match status" value="1"/>
</dbReference>
<keyword evidence="1" id="KW-0145">Chemotaxis</keyword>
<evidence type="ECO:0000256" key="2">
    <source>
        <dbReference type="ARBA" id="ARBA00029447"/>
    </source>
</evidence>
<keyword evidence="5" id="KW-0472">Membrane</keyword>
<sequence>MRIKQFFIISSAATIVVAAGLILSLWLYGKAETQVKAAHVSQYRSYLLADEVRQSSDDLTRLVRTYAATGNPDFKNQYNRVLAIRDGKAPRPADYHRIYWDFVAGGIAEPRPSGEAVSIGDLMKQAGFTKEEFALLDEAKKRSDGLVKLEVEAMALVDDINERTSAASRARAITMLNSQDYHKLKADIMQPADEFYVALETRLKAAIHAAESTAAFYWTAIIVSTALLGAILGVFGVTVFVRVIGGILFLRSAMDRISGQQLSETVAGQDRRDEIGDMATSLEGFRQAVLAKVGLEQEAERQRDGAEAERLRIQAEADAAAQERLDQATSGLANALRRLAKGDLSFELAEPFHQDFEPLRHDLNATIGQLASALGAVAHSAETISMGTGEISTSADDLSKRTEQQAASLEQTAAALEQITANVTSSARRTEEARQVATQANVSAAKSGTVVANAEDAMRRIEHSSGQISNIIGVIDDIAFQTNLLALNAGVEAARAGEAGKGFAVVAQEVRELAQRSANAAKEIKGLISNSTAEVKSGVELVREAGQALRTIEEYVGSINQHMDAIATAAKEQSVGLAEVNTAVNQMDQVTQKNAAMVEETNAAGATLAEEALKLRDLISHFALRGQRRAEAPAVVKDIPRPQPRSLPRMHGANALAVHPGTWEEF</sequence>
<reference evidence="9" key="1">
    <citation type="journal article" date="2019" name="Int. J. Syst. Evol. Microbiol.">
        <title>The Global Catalogue of Microorganisms (GCM) 10K type strain sequencing project: providing services to taxonomists for standard genome sequencing and annotation.</title>
        <authorList>
            <consortium name="The Broad Institute Genomics Platform"/>
            <consortium name="The Broad Institute Genome Sequencing Center for Infectious Disease"/>
            <person name="Wu L."/>
            <person name="Ma J."/>
        </authorList>
    </citation>
    <scope>NUCLEOTIDE SEQUENCE [LARGE SCALE GENOMIC DNA]</scope>
    <source>
        <strain evidence="9">NBRC 102122</strain>
    </source>
</reference>
<dbReference type="PROSITE" id="PS50111">
    <property type="entry name" value="CHEMOTAXIS_TRANSDUC_2"/>
    <property type="match status" value="1"/>
</dbReference>
<evidence type="ECO:0008006" key="10">
    <source>
        <dbReference type="Google" id="ProtNLM"/>
    </source>
</evidence>
<evidence type="ECO:0000256" key="3">
    <source>
        <dbReference type="PROSITE-ProRule" id="PRU00284"/>
    </source>
</evidence>
<dbReference type="InterPro" id="IPR051310">
    <property type="entry name" value="MCP_chemotaxis"/>
</dbReference>
<dbReference type="PROSITE" id="PS50885">
    <property type="entry name" value="HAMP"/>
    <property type="match status" value="2"/>
</dbReference>
<name>A0ABQ5ZS00_9HYPH</name>
<evidence type="ECO:0000256" key="5">
    <source>
        <dbReference type="SAM" id="Phobius"/>
    </source>
</evidence>
<dbReference type="SUPFAM" id="SSF58104">
    <property type="entry name" value="Methyl-accepting chemotaxis protein (MCP) signaling domain"/>
    <property type="match status" value="1"/>
</dbReference>
<evidence type="ECO:0000313" key="9">
    <source>
        <dbReference type="Proteomes" id="UP001156702"/>
    </source>
</evidence>
<proteinExistence type="inferred from homology"/>
<feature type="domain" description="HAMP" evidence="7">
    <location>
        <begin position="323"/>
        <end position="375"/>
    </location>
</feature>
<accession>A0ABQ5ZS00</accession>
<dbReference type="InterPro" id="IPR004089">
    <property type="entry name" value="MCPsignal_dom"/>
</dbReference>
<feature type="domain" description="Methyl-accepting transducer" evidence="6">
    <location>
        <begin position="380"/>
        <end position="609"/>
    </location>
</feature>
<keyword evidence="3" id="KW-0807">Transducer</keyword>
<dbReference type="PANTHER" id="PTHR43531:SF11">
    <property type="entry name" value="METHYL-ACCEPTING CHEMOTAXIS PROTEIN 3"/>
    <property type="match status" value="1"/>
</dbReference>
<comment type="similarity">
    <text evidence="2">Belongs to the methyl-accepting chemotaxis (MCP) protein family.</text>
</comment>
<dbReference type="Pfam" id="PF00672">
    <property type="entry name" value="HAMP"/>
    <property type="match status" value="1"/>
</dbReference>
<keyword evidence="9" id="KW-1185">Reference proteome</keyword>
<dbReference type="RefSeq" id="WP_244769728.1">
    <property type="nucleotide sequence ID" value="NZ_BSOP01000039.1"/>
</dbReference>
<organism evidence="8 9">
    <name type="scientific">Shinella yambaruensis</name>
    <dbReference type="NCBI Taxonomy" id="415996"/>
    <lineage>
        <taxon>Bacteria</taxon>
        <taxon>Pseudomonadati</taxon>
        <taxon>Pseudomonadota</taxon>
        <taxon>Alphaproteobacteria</taxon>
        <taxon>Hyphomicrobiales</taxon>
        <taxon>Rhizobiaceae</taxon>
        <taxon>Shinella</taxon>
    </lineage>
</organism>
<keyword evidence="4" id="KW-0175">Coiled coil</keyword>
<dbReference type="CDD" id="cd11386">
    <property type="entry name" value="MCP_signal"/>
    <property type="match status" value="1"/>
</dbReference>
<dbReference type="Gene3D" id="1.10.8.500">
    <property type="entry name" value="HAMP domain in histidine kinase"/>
    <property type="match status" value="1"/>
</dbReference>
<evidence type="ECO:0000313" key="8">
    <source>
        <dbReference type="EMBL" id="GLR53512.1"/>
    </source>
</evidence>
<dbReference type="Gene3D" id="1.10.287.950">
    <property type="entry name" value="Methyl-accepting chemotaxis protein"/>
    <property type="match status" value="1"/>
</dbReference>
<protein>
    <recommendedName>
        <fullName evidence="10">Methyl-accepting chemotaxis protein</fullName>
    </recommendedName>
</protein>
<feature type="transmembrane region" description="Helical" evidence="5">
    <location>
        <begin position="217"/>
        <end position="250"/>
    </location>
</feature>
<evidence type="ECO:0000256" key="1">
    <source>
        <dbReference type="ARBA" id="ARBA00022500"/>
    </source>
</evidence>
<feature type="transmembrane region" description="Helical" evidence="5">
    <location>
        <begin position="7"/>
        <end position="28"/>
    </location>
</feature>
<evidence type="ECO:0000256" key="4">
    <source>
        <dbReference type="SAM" id="Coils"/>
    </source>
</evidence>
<evidence type="ECO:0000259" key="6">
    <source>
        <dbReference type="PROSITE" id="PS50111"/>
    </source>
</evidence>